<protein>
    <submittedName>
        <fullName evidence="1">6844_t:CDS:1</fullName>
    </submittedName>
</protein>
<keyword evidence="2" id="KW-1185">Reference proteome</keyword>
<evidence type="ECO:0000313" key="2">
    <source>
        <dbReference type="Proteomes" id="UP001153678"/>
    </source>
</evidence>
<feature type="non-terminal residue" evidence="1">
    <location>
        <position position="59"/>
    </location>
</feature>
<reference evidence="1" key="1">
    <citation type="submission" date="2022-08" db="EMBL/GenBank/DDBJ databases">
        <authorList>
            <person name="Kallberg Y."/>
            <person name="Tangrot J."/>
            <person name="Rosling A."/>
        </authorList>
    </citation>
    <scope>NUCLEOTIDE SEQUENCE</scope>
    <source>
        <strain evidence="1">Wild A</strain>
    </source>
</reference>
<accession>A0A9W4SZ03</accession>
<organism evidence="1 2">
    <name type="scientific">Funneliformis geosporum</name>
    <dbReference type="NCBI Taxonomy" id="1117311"/>
    <lineage>
        <taxon>Eukaryota</taxon>
        <taxon>Fungi</taxon>
        <taxon>Fungi incertae sedis</taxon>
        <taxon>Mucoromycota</taxon>
        <taxon>Glomeromycotina</taxon>
        <taxon>Glomeromycetes</taxon>
        <taxon>Glomerales</taxon>
        <taxon>Glomeraceae</taxon>
        <taxon>Funneliformis</taxon>
    </lineage>
</organism>
<gene>
    <name evidence="1" type="ORF">FWILDA_LOCUS12227</name>
</gene>
<evidence type="ECO:0000313" key="1">
    <source>
        <dbReference type="EMBL" id="CAI2185737.1"/>
    </source>
</evidence>
<sequence length="59" mass="6481">ADGKVVAPLLKNSLILELSTNGNLSTEVEHREKNQSCFLTSLDVKRNMSHKSDLSIVAE</sequence>
<proteinExistence type="predicted"/>
<comment type="caution">
    <text evidence="1">The sequence shown here is derived from an EMBL/GenBank/DDBJ whole genome shotgun (WGS) entry which is preliminary data.</text>
</comment>
<name>A0A9W4SZ03_9GLOM</name>
<dbReference type="Proteomes" id="UP001153678">
    <property type="component" value="Unassembled WGS sequence"/>
</dbReference>
<dbReference type="AlphaFoldDB" id="A0A9W4SZ03"/>
<dbReference type="EMBL" id="CAMKVN010003848">
    <property type="protein sequence ID" value="CAI2185737.1"/>
    <property type="molecule type" value="Genomic_DNA"/>
</dbReference>